<sequence length="100" mass="10882">MTWQEVEPFEKGEFLFAVAQFESRPIPPDVAALRATIYVVDRRPWGRAGRAPCCLELQVQASATPGRGWPEYVDICLSADFSSVARGGSVPGVSISRRGG</sequence>
<reference evidence="2" key="1">
    <citation type="journal article" date="2019" name="Int. J. Syst. Evol. Microbiol.">
        <title>The Global Catalogue of Microorganisms (GCM) 10K type strain sequencing project: providing services to taxonomists for standard genome sequencing and annotation.</title>
        <authorList>
            <consortium name="The Broad Institute Genomics Platform"/>
            <consortium name="The Broad Institute Genome Sequencing Center for Infectious Disease"/>
            <person name="Wu L."/>
            <person name="Ma J."/>
        </authorList>
    </citation>
    <scope>NUCLEOTIDE SEQUENCE [LARGE SCALE GENOMIC DNA]</scope>
    <source>
        <strain evidence="2">JCM 18302</strain>
    </source>
</reference>
<dbReference type="Proteomes" id="UP001500804">
    <property type="component" value="Unassembled WGS sequence"/>
</dbReference>
<evidence type="ECO:0000313" key="2">
    <source>
        <dbReference type="Proteomes" id="UP001500804"/>
    </source>
</evidence>
<evidence type="ECO:0008006" key="3">
    <source>
        <dbReference type="Google" id="ProtNLM"/>
    </source>
</evidence>
<comment type="caution">
    <text evidence="1">The sequence shown here is derived from an EMBL/GenBank/DDBJ whole genome shotgun (WGS) entry which is preliminary data.</text>
</comment>
<evidence type="ECO:0000313" key="1">
    <source>
        <dbReference type="EMBL" id="GAA5129432.1"/>
    </source>
</evidence>
<protein>
    <recommendedName>
        <fullName evidence="3">Immunity protein 50 of polymorphic toxin system</fullName>
    </recommendedName>
</protein>
<dbReference type="RefSeq" id="WP_345607723.1">
    <property type="nucleotide sequence ID" value="NZ_BAABJO010000020.1"/>
</dbReference>
<name>A0ABP9NPF0_9PSEU</name>
<accession>A0ABP9NPF0</accession>
<organism evidence="1 2">
    <name type="scientific">Pseudonocardia adelaidensis</name>
    <dbReference type="NCBI Taxonomy" id="648754"/>
    <lineage>
        <taxon>Bacteria</taxon>
        <taxon>Bacillati</taxon>
        <taxon>Actinomycetota</taxon>
        <taxon>Actinomycetes</taxon>
        <taxon>Pseudonocardiales</taxon>
        <taxon>Pseudonocardiaceae</taxon>
        <taxon>Pseudonocardia</taxon>
    </lineage>
</organism>
<dbReference type="EMBL" id="BAABJO010000020">
    <property type="protein sequence ID" value="GAA5129432.1"/>
    <property type="molecule type" value="Genomic_DNA"/>
</dbReference>
<keyword evidence="2" id="KW-1185">Reference proteome</keyword>
<gene>
    <name evidence="1" type="ORF">GCM10023320_49900</name>
</gene>
<proteinExistence type="predicted"/>